<feature type="non-terminal residue" evidence="3">
    <location>
        <position position="84"/>
    </location>
</feature>
<dbReference type="PANTHER" id="PTHR10803">
    <property type="entry name" value="ARSENICAL PUMP-DRIVING ATPASE ARSENITE-TRANSLOCATING ATPASE"/>
    <property type="match status" value="1"/>
</dbReference>
<feature type="domain" description="ArsA/GET3 Anion-transporting ATPase-like" evidence="2">
    <location>
        <begin position="1"/>
        <end position="79"/>
    </location>
</feature>
<comment type="similarity">
    <text evidence="1">Belongs to the arsA ATPase family.</text>
</comment>
<evidence type="ECO:0000313" key="3">
    <source>
        <dbReference type="EMBL" id="GAG30131.1"/>
    </source>
</evidence>
<dbReference type="EMBL" id="BARS01042554">
    <property type="protein sequence ID" value="GAG30131.1"/>
    <property type="molecule type" value="Genomic_DNA"/>
</dbReference>
<reference evidence="3" key="1">
    <citation type="journal article" date="2014" name="Front. Microbiol.">
        <title>High frequency of phylogenetically diverse reductive dehalogenase-homologous genes in deep subseafloor sedimentary metagenomes.</title>
        <authorList>
            <person name="Kawai M."/>
            <person name="Futagami T."/>
            <person name="Toyoda A."/>
            <person name="Takaki Y."/>
            <person name="Nishi S."/>
            <person name="Hori S."/>
            <person name="Arai W."/>
            <person name="Tsubouchi T."/>
            <person name="Morono Y."/>
            <person name="Uchiyama I."/>
            <person name="Ito T."/>
            <person name="Fujiyama A."/>
            <person name="Inagaki F."/>
            <person name="Takami H."/>
        </authorList>
    </citation>
    <scope>NUCLEOTIDE SEQUENCE</scope>
    <source>
        <strain evidence="3">Expedition CK06-06</strain>
    </source>
</reference>
<dbReference type="SUPFAM" id="SSF52540">
    <property type="entry name" value="P-loop containing nucleoside triphosphate hydrolases"/>
    <property type="match status" value="1"/>
</dbReference>
<proteinExistence type="inferred from homology"/>
<accession>X0XZJ8</accession>
<name>X0XZJ8_9ZZZZ</name>
<dbReference type="Gene3D" id="3.40.50.300">
    <property type="entry name" value="P-loop containing nucleotide triphosphate hydrolases"/>
    <property type="match status" value="1"/>
</dbReference>
<organism evidence="3">
    <name type="scientific">marine sediment metagenome</name>
    <dbReference type="NCBI Taxonomy" id="412755"/>
    <lineage>
        <taxon>unclassified sequences</taxon>
        <taxon>metagenomes</taxon>
        <taxon>ecological metagenomes</taxon>
    </lineage>
</organism>
<evidence type="ECO:0000256" key="1">
    <source>
        <dbReference type="ARBA" id="ARBA00011040"/>
    </source>
</evidence>
<dbReference type="AlphaFoldDB" id="X0XZJ8"/>
<dbReference type="CDD" id="cd02035">
    <property type="entry name" value="ArsA"/>
    <property type="match status" value="1"/>
</dbReference>
<dbReference type="InterPro" id="IPR027417">
    <property type="entry name" value="P-loop_NTPase"/>
</dbReference>
<dbReference type="GO" id="GO:0005524">
    <property type="term" value="F:ATP binding"/>
    <property type="evidence" value="ECO:0007669"/>
    <property type="project" value="InterPro"/>
</dbReference>
<dbReference type="Pfam" id="PF02374">
    <property type="entry name" value="ArsA_ATPase"/>
    <property type="match status" value="1"/>
</dbReference>
<dbReference type="InterPro" id="IPR025723">
    <property type="entry name" value="ArsA/GET3_ATPase-like"/>
</dbReference>
<dbReference type="GO" id="GO:0016887">
    <property type="term" value="F:ATP hydrolysis activity"/>
    <property type="evidence" value="ECO:0007669"/>
    <property type="project" value="InterPro"/>
</dbReference>
<dbReference type="PANTHER" id="PTHR10803:SF3">
    <property type="entry name" value="ATPASE GET3"/>
    <property type="match status" value="1"/>
</dbReference>
<protein>
    <recommendedName>
        <fullName evidence="2">ArsA/GET3 Anion-transporting ATPase-like domain-containing protein</fullName>
    </recommendedName>
</protein>
<evidence type="ECO:0000259" key="2">
    <source>
        <dbReference type="Pfam" id="PF02374"/>
    </source>
</evidence>
<gene>
    <name evidence="3" type="ORF">S01H1_64550</name>
</gene>
<dbReference type="InterPro" id="IPR016300">
    <property type="entry name" value="ATPase_ArsA/GET3"/>
</dbReference>
<sequence>MRIILYTGKGGVGKTSVAAATALRSARLGHRTLVMSTDAAHSLADCFDRPLGSEPTPVASKLWGQELDVYRQIDAQWGILQEWI</sequence>
<comment type="caution">
    <text evidence="3">The sequence shown here is derived from an EMBL/GenBank/DDBJ whole genome shotgun (WGS) entry which is preliminary data.</text>
</comment>